<sequence>MRGAPAHLGPGEPQAVNTGDSRPVTCCRLRARRADFLVGGAARPRGHAVPPSSPQYLLRGSRPAPRDRAQPQRPPVYTDPRSQQRGPHTH</sequence>
<feature type="compositionally biased region" description="Polar residues" evidence="1">
    <location>
        <begin position="80"/>
        <end position="90"/>
    </location>
</feature>
<dbReference type="EMBL" id="JH005490">
    <property type="protein sequence ID" value="EGW15253.1"/>
    <property type="molecule type" value="Genomic_DNA"/>
</dbReference>
<name>G3IN57_CRIGR</name>
<feature type="region of interest" description="Disordered" evidence="1">
    <location>
        <begin position="1"/>
        <end position="23"/>
    </location>
</feature>
<organism evidence="2 3">
    <name type="scientific">Cricetulus griseus</name>
    <name type="common">Chinese hamster</name>
    <name type="synonym">Cricetulus barabensis griseus</name>
    <dbReference type="NCBI Taxonomy" id="10029"/>
    <lineage>
        <taxon>Eukaryota</taxon>
        <taxon>Metazoa</taxon>
        <taxon>Chordata</taxon>
        <taxon>Craniata</taxon>
        <taxon>Vertebrata</taxon>
        <taxon>Euteleostomi</taxon>
        <taxon>Mammalia</taxon>
        <taxon>Eutheria</taxon>
        <taxon>Euarchontoglires</taxon>
        <taxon>Glires</taxon>
        <taxon>Rodentia</taxon>
        <taxon>Myomorpha</taxon>
        <taxon>Muroidea</taxon>
        <taxon>Cricetidae</taxon>
        <taxon>Cricetinae</taxon>
        <taxon>Cricetulus</taxon>
    </lineage>
</organism>
<gene>
    <name evidence="2" type="ORF">I79_025369</name>
</gene>
<evidence type="ECO:0000313" key="3">
    <source>
        <dbReference type="Proteomes" id="UP000001075"/>
    </source>
</evidence>
<dbReference type="Proteomes" id="UP000001075">
    <property type="component" value="Unassembled WGS sequence"/>
</dbReference>
<dbReference type="AlphaFoldDB" id="G3IN57"/>
<evidence type="ECO:0000256" key="1">
    <source>
        <dbReference type="SAM" id="MobiDB-lite"/>
    </source>
</evidence>
<evidence type="ECO:0000313" key="2">
    <source>
        <dbReference type="EMBL" id="EGW15253.1"/>
    </source>
</evidence>
<proteinExistence type="predicted"/>
<protein>
    <submittedName>
        <fullName evidence="2">Uncharacterized protein</fullName>
    </submittedName>
</protein>
<feature type="region of interest" description="Disordered" evidence="1">
    <location>
        <begin position="39"/>
        <end position="90"/>
    </location>
</feature>
<accession>G3IN57</accession>
<dbReference type="InParanoid" id="G3IN57"/>
<reference evidence="3" key="1">
    <citation type="journal article" date="2011" name="Nat. Biotechnol.">
        <title>The genomic sequence of the Chinese hamster ovary (CHO)-K1 cell line.</title>
        <authorList>
            <person name="Xu X."/>
            <person name="Nagarajan H."/>
            <person name="Lewis N.E."/>
            <person name="Pan S."/>
            <person name="Cai Z."/>
            <person name="Liu X."/>
            <person name="Chen W."/>
            <person name="Xie M."/>
            <person name="Wang W."/>
            <person name="Hammond S."/>
            <person name="Andersen M.R."/>
            <person name="Neff N."/>
            <person name="Passarelli B."/>
            <person name="Koh W."/>
            <person name="Fan H.C."/>
            <person name="Wang J."/>
            <person name="Gui Y."/>
            <person name="Lee K.H."/>
            <person name="Betenbaugh M.J."/>
            <person name="Quake S.R."/>
            <person name="Famili I."/>
            <person name="Palsson B.O."/>
            <person name="Wang J."/>
        </authorList>
    </citation>
    <scope>NUCLEOTIDE SEQUENCE [LARGE SCALE GENOMIC DNA]</scope>
    <source>
        <strain evidence="3">CHO K1 cell line</strain>
    </source>
</reference>